<dbReference type="EMBL" id="LUGG01000004">
    <property type="protein sequence ID" value="OBZ75073.1"/>
    <property type="molecule type" value="Genomic_DNA"/>
</dbReference>
<accession>A0A1C7MDS7</accession>
<feature type="non-terminal residue" evidence="1">
    <location>
        <position position="1"/>
    </location>
</feature>
<sequence>ARLRRVVCSWRRLPIVSRIS</sequence>
<gene>
    <name evidence="1" type="ORF">A0H81_04262</name>
</gene>
<keyword evidence="2" id="KW-1185">Reference proteome</keyword>
<reference evidence="1 2" key="1">
    <citation type="submission" date="2016-03" db="EMBL/GenBank/DDBJ databases">
        <title>Whole genome sequencing of Grifola frondosa 9006-11.</title>
        <authorList>
            <person name="Min B."/>
            <person name="Park H."/>
            <person name="Kim J.-G."/>
            <person name="Cho H."/>
            <person name="Oh Y.-L."/>
            <person name="Kong W.-S."/>
            <person name="Choi I.-G."/>
        </authorList>
    </citation>
    <scope>NUCLEOTIDE SEQUENCE [LARGE SCALE GENOMIC DNA]</scope>
    <source>
        <strain evidence="1 2">9006-11</strain>
    </source>
</reference>
<dbReference type="AlphaFoldDB" id="A0A1C7MDS7"/>
<evidence type="ECO:0000313" key="1">
    <source>
        <dbReference type="EMBL" id="OBZ75073.1"/>
    </source>
</evidence>
<organism evidence="1 2">
    <name type="scientific">Grifola frondosa</name>
    <name type="common">Maitake</name>
    <name type="synonym">Polyporus frondosus</name>
    <dbReference type="NCBI Taxonomy" id="5627"/>
    <lineage>
        <taxon>Eukaryota</taxon>
        <taxon>Fungi</taxon>
        <taxon>Dikarya</taxon>
        <taxon>Basidiomycota</taxon>
        <taxon>Agaricomycotina</taxon>
        <taxon>Agaricomycetes</taxon>
        <taxon>Polyporales</taxon>
        <taxon>Grifolaceae</taxon>
        <taxon>Grifola</taxon>
    </lineage>
</organism>
<protein>
    <submittedName>
        <fullName evidence="1">Uncharacterized protein</fullName>
    </submittedName>
</protein>
<name>A0A1C7MDS7_GRIFR</name>
<proteinExistence type="predicted"/>
<comment type="caution">
    <text evidence="1">The sequence shown here is derived from an EMBL/GenBank/DDBJ whole genome shotgun (WGS) entry which is preliminary data.</text>
</comment>
<evidence type="ECO:0000313" key="2">
    <source>
        <dbReference type="Proteomes" id="UP000092993"/>
    </source>
</evidence>
<dbReference type="Proteomes" id="UP000092993">
    <property type="component" value="Unassembled WGS sequence"/>
</dbReference>